<feature type="binding site" evidence="8">
    <location>
        <position position="379"/>
    </location>
    <ligand>
        <name>NAD(+)</name>
        <dbReference type="ChEBI" id="CHEBI:57540"/>
    </ligand>
</feature>
<feature type="binding site" evidence="8">
    <location>
        <position position="69"/>
    </location>
    <ligand>
        <name>NAD(+)</name>
        <dbReference type="ChEBI" id="CHEBI:57540"/>
    </ligand>
</feature>
<feature type="non-terminal residue" evidence="11">
    <location>
        <position position="1"/>
    </location>
</feature>
<evidence type="ECO:0000256" key="8">
    <source>
        <dbReference type="PIRSR" id="PIRSR500133-3"/>
    </source>
</evidence>
<feature type="non-terminal residue" evidence="11">
    <location>
        <position position="558"/>
    </location>
</feature>
<dbReference type="InterPro" id="IPR036291">
    <property type="entry name" value="NAD(P)-bd_dom_sf"/>
</dbReference>
<name>A0A3E2GW99_SCYLI</name>
<proteinExistence type="inferred from homology"/>
<dbReference type="PIRSF" id="PIRSF000124">
    <property type="entry name" value="UDPglc_GDPman_dh"/>
    <property type="match status" value="1"/>
</dbReference>
<evidence type="ECO:0000313" key="12">
    <source>
        <dbReference type="Proteomes" id="UP000258309"/>
    </source>
</evidence>
<evidence type="ECO:0000256" key="2">
    <source>
        <dbReference type="ARBA" id="ARBA00006601"/>
    </source>
</evidence>
<dbReference type="OMA" id="CFIAVGT"/>
<evidence type="ECO:0000259" key="10">
    <source>
        <dbReference type="SMART" id="SM00984"/>
    </source>
</evidence>
<comment type="catalytic activity">
    <reaction evidence="6">
        <text>UDP-alpha-D-glucose + 2 NAD(+) + H2O = UDP-alpha-D-glucuronate + 2 NADH + 3 H(+)</text>
        <dbReference type="Rhea" id="RHEA:23596"/>
        <dbReference type="ChEBI" id="CHEBI:15377"/>
        <dbReference type="ChEBI" id="CHEBI:15378"/>
        <dbReference type="ChEBI" id="CHEBI:57540"/>
        <dbReference type="ChEBI" id="CHEBI:57945"/>
        <dbReference type="ChEBI" id="CHEBI:58052"/>
        <dbReference type="ChEBI" id="CHEBI:58885"/>
        <dbReference type="EC" id="1.1.1.22"/>
    </reaction>
</comment>
<evidence type="ECO:0000256" key="9">
    <source>
        <dbReference type="SAM" id="MobiDB-lite"/>
    </source>
</evidence>
<dbReference type="PIRSF" id="PIRSF500133">
    <property type="entry name" value="UDPglc_DH_euk"/>
    <property type="match status" value="1"/>
</dbReference>
<dbReference type="FunFam" id="3.40.50.720:FF:000032">
    <property type="entry name" value="UDP-glucose 6-dehydrogenase"/>
    <property type="match status" value="1"/>
</dbReference>
<keyword evidence="12" id="KW-1185">Reference proteome</keyword>
<dbReference type="Gene3D" id="1.20.5.100">
    <property type="entry name" value="Cytochrome c1, transmembrane anchor, C-terminal"/>
    <property type="match status" value="1"/>
</dbReference>
<keyword evidence="4" id="KW-0560">Oxidoreductase</keyword>
<dbReference type="SUPFAM" id="SSF48179">
    <property type="entry name" value="6-phosphogluconate dehydrogenase C-terminal domain-like"/>
    <property type="match status" value="1"/>
</dbReference>
<dbReference type="AlphaFoldDB" id="A0A3E2GW99"/>
<dbReference type="EC" id="1.1.1.22" evidence="3"/>
<dbReference type="UniPathway" id="UPA00038">
    <property type="reaction ID" value="UER00491"/>
</dbReference>
<dbReference type="InterPro" id="IPR028356">
    <property type="entry name" value="UDPglc_DH_euk"/>
</dbReference>
<feature type="binding site" evidence="8">
    <location>
        <begin position="309"/>
        <end position="312"/>
    </location>
    <ligand>
        <name>NAD(+)</name>
        <dbReference type="ChEBI" id="CHEBI:57540"/>
    </ligand>
</feature>
<dbReference type="SMART" id="SM00984">
    <property type="entry name" value="UDPG_MGDP_dh_C"/>
    <property type="match status" value="1"/>
</dbReference>
<evidence type="ECO:0000256" key="1">
    <source>
        <dbReference type="ARBA" id="ARBA00004701"/>
    </source>
</evidence>
<accession>A0A3E2GW99</accession>
<dbReference type="STRING" id="5539.A0A3E2GW99"/>
<dbReference type="Proteomes" id="UP000258309">
    <property type="component" value="Unassembled WGS sequence"/>
</dbReference>
<dbReference type="InterPro" id="IPR036220">
    <property type="entry name" value="UDP-Glc/GDP-Man_DH_C_sf"/>
</dbReference>
<dbReference type="Pfam" id="PF03720">
    <property type="entry name" value="UDPG_MGDP_dh_C"/>
    <property type="match status" value="1"/>
</dbReference>
<feature type="region of interest" description="Disordered" evidence="9">
    <location>
        <begin position="1"/>
        <end position="25"/>
    </location>
</feature>
<dbReference type="SUPFAM" id="SSF51735">
    <property type="entry name" value="NAD(P)-binding Rossmann-fold domains"/>
    <property type="match status" value="1"/>
</dbReference>
<dbReference type="GO" id="GO:0006024">
    <property type="term" value="P:glycosaminoglycan biosynthetic process"/>
    <property type="evidence" value="ECO:0007669"/>
    <property type="project" value="TreeGrafter"/>
</dbReference>
<evidence type="ECO:0000256" key="5">
    <source>
        <dbReference type="ARBA" id="ARBA00023027"/>
    </source>
</evidence>
<feature type="binding site" evidence="8">
    <location>
        <begin position="122"/>
        <end position="126"/>
    </location>
    <ligand>
        <name>NAD(+)</name>
        <dbReference type="ChEBI" id="CHEBI:57540"/>
    </ligand>
</feature>
<dbReference type="GO" id="GO:0051287">
    <property type="term" value="F:NAD binding"/>
    <property type="evidence" value="ECO:0007669"/>
    <property type="project" value="InterPro"/>
</dbReference>
<evidence type="ECO:0000256" key="3">
    <source>
        <dbReference type="ARBA" id="ARBA00012954"/>
    </source>
</evidence>
<dbReference type="PANTHER" id="PTHR11374:SF3">
    <property type="entry name" value="UDP-GLUCOSE 6-DEHYDROGENASE"/>
    <property type="match status" value="1"/>
</dbReference>
<dbReference type="OrthoDB" id="5059218at2759"/>
<feature type="binding site" evidence="8">
    <location>
        <begin position="163"/>
        <end position="164"/>
    </location>
    <ligand>
        <name>NAD(+)</name>
        <dbReference type="ChEBI" id="CHEBI:57540"/>
    </ligand>
</feature>
<dbReference type="PANTHER" id="PTHR11374">
    <property type="entry name" value="UDP-GLUCOSE DEHYDROGENASE/UDP-MANNAC DEHYDROGENASE"/>
    <property type="match status" value="1"/>
</dbReference>
<dbReference type="NCBIfam" id="TIGR03026">
    <property type="entry name" value="NDP-sugDHase"/>
    <property type="match status" value="1"/>
</dbReference>
<keyword evidence="5 8" id="KW-0520">NAD</keyword>
<dbReference type="InterPro" id="IPR014026">
    <property type="entry name" value="UDP-Glc/GDP-Man_DH_dimer"/>
</dbReference>
<dbReference type="InterPro" id="IPR014027">
    <property type="entry name" value="UDP-Glc/GDP-Man_DH_C"/>
</dbReference>
<comment type="caution">
    <text evidence="11">The sequence shown here is derived from an EMBL/GenBank/DDBJ whole genome shotgun (WGS) entry which is preliminary data.</text>
</comment>
<comment type="similarity">
    <text evidence="2">Belongs to the UDP-glucose/GDP-mannose dehydrogenase family.</text>
</comment>
<dbReference type="InterPro" id="IPR017476">
    <property type="entry name" value="UDP-Glc/GDP-Man"/>
</dbReference>
<feature type="binding site" evidence="8">
    <location>
        <position position="198"/>
    </location>
    <ligand>
        <name>NAD(+)</name>
        <dbReference type="ChEBI" id="CHEBI:57540"/>
    </ligand>
</feature>
<protein>
    <recommendedName>
        <fullName evidence="3">UDP-glucose 6-dehydrogenase</fullName>
        <ecNumber evidence="3">1.1.1.22</ecNumber>
    </recommendedName>
</protein>
<dbReference type="FunFam" id="1.20.5.100:FF:000001">
    <property type="entry name" value="UDP-glucose 6-dehydrogenase"/>
    <property type="match status" value="1"/>
</dbReference>
<feature type="compositionally biased region" description="Low complexity" evidence="9">
    <location>
        <begin position="12"/>
        <end position="25"/>
    </location>
</feature>
<evidence type="ECO:0000256" key="4">
    <source>
        <dbReference type="ARBA" id="ARBA00023002"/>
    </source>
</evidence>
<feature type="binding site" evidence="8">
    <location>
        <begin position="44"/>
        <end position="49"/>
    </location>
    <ligand>
        <name>NAD(+)</name>
        <dbReference type="ChEBI" id="CHEBI:57540"/>
    </ligand>
</feature>
<evidence type="ECO:0000313" key="11">
    <source>
        <dbReference type="EMBL" id="RFU25368.1"/>
    </source>
</evidence>
<sequence length="558" mass="59501">MHGATASLNGDAAPSSATTAGTRASTQDVSSIPIKRVKKICCIGAGYVGGPTCSVIASKNPDMDVTIVDLSAPRIAAWQSDSLPIHEPNLLSVVQTARDRNLFFSTEIDAAIAAADLIFVSVNTPTKGVGHGKGRASELSYVESAMRRIAEVATSDKIIVEKSTVPVRTAEAMREILMANCRPGVNFEILSNPEFLAEGTAIKNLLHPDRILIGSATTEEGLKAAAALVDVYAAWVPREKIITTNLWSSELAKLAANCLLAQRISSINALSAICESTGADISEVSYACGLDSRIGPKMLQASVGFGGSCLKKDILSLSYIAESLNLPEVASYWRAVNDMNEYQKSKFSRRIVSRLCGSLRAKKVAILGFAFKKDTGDTRESAAISIVKELVGEGADIAIYDPQAPEEHIWYELDAVSEIPQLMREKVAIVSSAHEACIGASAVVIVTEWDEFSNKEKKSSVAVVTKSLVAGGVNGAGVTSTLPLTPPTELTSDLKTSVVNGHSNRKVDWAHVASVMKKPMYVFDGRNIVDVEKLETLGFRVEGIGKAGTGRKIVVDYD</sequence>
<feature type="binding site" evidence="8">
    <location>
        <position position="74"/>
    </location>
    <ligand>
        <name>NAD(+)</name>
        <dbReference type="ChEBI" id="CHEBI:57540"/>
    </ligand>
</feature>
<dbReference type="InterPro" id="IPR001732">
    <property type="entry name" value="UDP-Glc/GDP-Man_DH_N"/>
</dbReference>
<dbReference type="FunFam" id="3.40.50.720:FF:000193">
    <property type="entry name" value="UDP-glucose 6-dehydrogenase"/>
    <property type="match status" value="1"/>
</dbReference>
<organism evidence="11 12">
    <name type="scientific">Scytalidium lignicola</name>
    <name type="common">Hyphomycete</name>
    <dbReference type="NCBI Taxonomy" id="5539"/>
    <lineage>
        <taxon>Eukaryota</taxon>
        <taxon>Fungi</taxon>
        <taxon>Dikarya</taxon>
        <taxon>Ascomycota</taxon>
        <taxon>Pezizomycotina</taxon>
        <taxon>Leotiomycetes</taxon>
        <taxon>Leotiomycetes incertae sedis</taxon>
        <taxon>Scytalidium</taxon>
    </lineage>
</organism>
<reference evidence="11 12" key="1">
    <citation type="submission" date="2018-05" db="EMBL/GenBank/DDBJ databases">
        <title>Draft genome sequence of Scytalidium lignicola DSM 105466, a ubiquitous saprotrophic fungus.</title>
        <authorList>
            <person name="Buettner E."/>
            <person name="Gebauer A.M."/>
            <person name="Hofrichter M."/>
            <person name="Liers C."/>
            <person name="Kellner H."/>
        </authorList>
    </citation>
    <scope>NUCLEOTIDE SEQUENCE [LARGE SCALE GENOMIC DNA]</scope>
    <source>
        <strain evidence="11 12">DSM 105466</strain>
    </source>
</reference>
<comment type="pathway">
    <text evidence="1">Nucleotide-sugar biosynthesis; UDP-alpha-D-glucuronate biosynthesis; UDP-alpha-D-glucuronate from UDP-alpha-D-glucose: step 1/1.</text>
</comment>
<dbReference type="SUPFAM" id="SSF52413">
    <property type="entry name" value="UDP-glucose/GDP-mannose dehydrogenase C-terminal domain"/>
    <property type="match status" value="1"/>
</dbReference>
<dbReference type="GO" id="GO:0005634">
    <property type="term" value="C:nucleus"/>
    <property type="evidence" value="ECO:0007669"/>
    <property type="project" value="TreeGrafter"/>
</dbReference>
<dbReference type="Gene3D" id="3.40.50.720">
    <property type="entry name" value="NAD(P)-binding Rossmann-like Domain"/>
    <property type="match status" value="2"/>
</dbReference>
<evidence type="ECO:0000256" key="6">
    <source>
        <dbReference type="ARBA" id="ARBA00047473"/>
    </source>
</evidence>
<gene>
    <name evidence="11" type="ORF">B7463_g10974</name>
</gene>
<dbReference type="InterPro" id="IPR008927">
    <property type="entry name" value="6-PGluconate_DH-like_C_sf"/>
</dbReference>
<dbReference type="GO" id="GO:0006065">
    <property type="term" value="P:UDP-glucuronate biosynthetic process"/>
    <property type="evidence" value="ECO:0007669"/>
    <property type="project" value="UniProtKB-UniPathway"/>
</dbReference>
<evidence type="ECO:0000256" key="7">
    <source>
        <dbReference type="PIRSR" id="PIRSR500133-1"/>
    </source>
</evidence>
<dbReference type="EMBL" id="NCSJ02000339">
    <property type="protein sequence ID" value="RFU25368.1"/>
    <property type="molecule type" value="Genomic_DNA"/>
</dbReference>
<dbReference type="Pfam" id="PF00984">
    <property type="entry name" value="UDPG_MGDP_dh"/>
    <property type="match status" value="1"/>
</dbReference>
<feature type="active site" description="Nucleophile" evidence="7">
    <location>
        <position position="309"/>
    </location>
</feature>
<dbReference type="Pfam" id="PF03721">
    <property type="entry name" value="UDPG_MGDP_dh_N"/>
    <property type="match status" value="1"/>
</dbReference>
<dbReference type="GO" id="GO:0003979">
    <property type="term" value="F:UDP-glucose 6-dehydrogenase activity"/>
    <property type="evidence" value="ECO:0007669"/>
    <property type="project" value="UniProtKB-EC"/>
</dbReference>
<feature type="domain" description="UDP-glucose/GDP-mannose dehydrogenase C-terminal" evidence="10">
    <location>
        <begin position="365"/>
        <end position="471"/>
    </location>
</feature>